<accession>A0A814V1U0</accession>
<dbReference type="PANTHER" id="PTHR30344:SF1">
    <property type="entry name" value="6-PHOSPHOGLUCONOLACTONASE"/>
    <property type="match status" value="1"/>
</dbReference>
<dbReference type="InterPro" id="IPR015943">
    <property type="entry name" value="WD40/YVTN_repeat-like_dom_sf"/>
</dbReference>
<organism evidence="3 4">
    <name type="scientific">Adineta steineri</name>
    <dbReference type="NCBI Taxonomy" id="433720"/>
    <lineage>
        <taxon>Eukaryota</taxon>
        <taxon>Metazoa</taxon>
        <taxon>Spiralia</taxon>
        <taxon>Gnathifera</taxon>
        <taxon>Rotifera</taxon>
        <taxon>Eurotatoria</taxon>
        <taxon>Bdelloidea</taxon>
        <taxon>Adinetida</taxon>
        <taxon>Adinetidae</taxon>
        <taxon>Adineta</taxon>
    </lineage>
</organism>
<dbReference type="InterPro" id="IPR050282">
    <property type="entry name" value="Cycloisomerase_2"/>
</dbReference>
<comment type="similarity">
    <text evidence="1">Belongs to the cycloisomerase 2 family.</text>
</comment>
<gene>
    <name evidence="3" type="ORF">QVE165_LOCUS24596</name>
</gene>
<dbReference type="OrthoDB" id="9972196at2759"/>
<reference evidence="3" key="1">
    <citation type="submission" date="2021-02" db="EMBL/GenBank/DDBJ databases">
        <authorList>
            <person name="Nowell W R."/>
        </authorList>
    </citation>
    <scope>NUCLEOTIDE SEQUENCE</scope>
</reference>
<sequence length="443" mass="48569">MQLETNGLILILFGCFIRTSFELACIQCTSPIRRVAQNWDHSCLDGTLAPEPCEQPINDTRGTFINCASALFKVGFNGNRVYLHIYPEKASSTIVFVGGYTGNAPTDSKGIYAFLLDETKSTLTPLGLSVKTSNPSYILVHPSHKYLYAVNEQDDGTVTAFKIDSAKPGRLTVINQQSSRGAGPCYLSTNKAGDYIFVANYNNGTVAVLPINMNDGSVKTFTGFDQQTGSSVDPDRQTSAHAHCILLDKHEQFALSADLGSDQIYHYKFFSNNGSLLRTSITKAGRPGDGPRHLVFNSNQKFVYVINELKSEITVFTYFPLMQSIQTMSTLPTNFTGMNTGAEIAFHPTNEKYLYASNRGHDSIAVFSVDSNTGYLTLIQHINVQGRTPRDFNITPNGKFLVVANQDSNNLVLFTIDETTGKLTATGSSVEVSKPTCVDYLVQ</sequence>
<comment type="caution">
    <text evidence="3">The sequence shown here is derived from an EMBL/GenBank/DDBJ whole genome shotgun (WGS) entry which is preliminary data.</text>
</comment>
<proteinExistence type="inferred from homology"/>
<keyword evidence="2" id="KW-0732">Signal</keyword>
<dbReference type="InterPro" id="IPR019405">
    <property type="entry name" value="Lactonase_7-beta_prop"/>
</dbReference>
<feature type="chain" id="PRO_5032380906" description="6-phosphogluconolactonase" evidence="2">
    <location>
        <begin position="23"/>
        <end position="443"/>
    </location>
</feature>
<protein>
    <recommendedName>
        <fullName evidence="5">6-phosphogluconolactonase</fullName>
    </recommendedName>
</protein>
<evidence type="ECO:0000256" key="1">
    <source>
        <dbReference type="ARBA" id="ARBA00005564"/>
    </source>
</evidence>
<feature type="signal peptide" evidence="2">
    <location>
        <begin position="1"/>
        <end position="22"/>
    </location>
</feature>
<dbReference type="AlphaFoldDB" id="A0A814V1U0"/>
<evidence type="ECO:0000256" key="2">
    <source>
        <dbReference type="SAM" id="SignalP"/>
    </source>
</evidence>
<dbReference type="Pfam" id="PF10282">
    <property type="entry name" value="Lactonase"/>
    <property type="match status" value="1"/>
</dbReference>
<dbReference type="PANTHER" id="PTHR30344">
    <property type="entry name" value="6-PHOSPHOGLUCONOLACTONASE-RELATED"/>
    <property type="match status" value="1"/>
</dbReference>
<keyword evidence="4" id="KW-1185">Reference proteome</keyword>
<dbReference type="Gene3D" id="2.130.10.10">
    <property type="entry name" value="YVTN repeat-like/Quinoprotein amine dehydrogenase"/>
    <property type="match status" value="1"/>
</dbReference>
<dbReference type="Proteomes" id="UP000663832">
    <property type="component" value="Unassembled WGS sequence"/>
</dbReference>
<dbReference type="InterPro" id="IPR011048">
    <property type="entry name" value="Haem_d1_sf"/>
</dbReference>
<dbReference type="GO" id="GO:0017057">
    <property type="term" value="F:6-phosphogluconolactonase activity"/>
    <property type="evidence" value="ECO:0007669"/>
    <property type="project" value="TreeGrafter"/>
</dbReference>
<dbReference type="SUPFAM" id="SSF51004">
    <property type="entry name" value="C-terminal (heme d1) domain of cytochrome cd1-nitrite reductase"/>
    <property type="match status" value="1"/>
</dbReference>
<name>A0A814V1U0_9BILA</name>
<evidence type="ECO:0000313" key="3">
    <source>
        <dbReference type="EMBL" id="CAF1179501.1"/>
    </source>
</evidence>
<evidence type="ECO:0008006" key="5">
    <source>
        <dbReference type="Google" id="ProtNLM"/>
    </source>
</evidence>
<dbReference type="EMBL" id="CAJNOM010000174">
    <property type="protein sequence ID" value="CAF1179501.1"/>
    <property type="molecule type" value="Genomic_DNA"/>
</dbReference>
<evidence type="ECO:0000313" key="4">
    <source>
        <dbReference type="Proteomes" id="UP000663832"/>
    </source>
</evidence>